<sequence length="203" mass="22187">MILYTVLSIVTALATATDLPEITPRLFSNPGNCYSWPTSPFQLIVSSAEDPAINGLTAEPYDIIFPSKVLPLLAIDLRASRRFAKTRYICSAGQPSISSGGGKLGICQDRNNGHILLNAPAEKVLVPELYEHVIDGVATEGRFLGVKGQTTWGFRYTPMSCGGNDTTSTRDYYEVKVLGLPESEYDTVGYEVEFRGFLKVVQV</sequence>
<dbReference type="OrthoDB" id="3545468at2759"/>
<feature type="signal peptide" evidence="1">
    <location>
        <begin position="1"/>
        <end position="16"/>
    </location>
</feature>
<evidence type="ECO:0000313" key="2">
    <source>
        <dbReference type="EMBL" id="KAF2853491.1"/>
    </source>
</evidence>
<keyword evidence="3" id="KW-1185">Reference proteome</keyword>
<reference evidence="2" key="1">
    <citation type="submission" date="2020-01" db="EMBL/GenBank/DDBJ databases">
        <authorList>
            <consortium name="DOE Joint Genome Institute"/>
            <person name="Haridas S."/>
            <person name="Albert R."/>
            <person name="Binder M."/>
            <person name="Bloem J."/>
            <person name="Labutti K."/>
            <person name="Salamov A."/>
            <person name="Andreopoulos B."/>
            <person name="Baker S.E."/>
            <person name="Barry K."/>
            <person name="Bills G."/>
            <person name="Bluhm B.H."/>
            <person name="Cannon C."/>
            <person name="Castanera R."/>
            <person name="Culley D.E."/>
            <person name="Daum C."/>
            <person name="Ezra D."/>
            <person name="Gonzalez J.B."/>
            <person name="Henrissat B."/>
            <person name="Kuo A."/>
            <person name="Liang C."/>
            <person name="Lipzen A."/>
            <person name="Lutzoni F."/>
            <person name="Magnuson J."/>
            <person name="Mondo S."/>
            <person name="Nolan M."/>
            <person name="Ohm R."/>
            <person name="Pangilinan J."/>
            <person name="Park H.-J."/>
            <person name="Ramirez L."/>
            <person name="Alfaro M."/>
            <person name="Sun H."/>
            <person name="Tritt A."/>
            <person name="Yoshinaga Y."/>
            <person name="Zwiers L.-H."/>
            <person name="Turgeon B.G."/>
            <person name="Goodwin S.B."/>
            <person name="Spatafora J.W."/>
            <person name="Crous P.W."/>
            <person name="Grigoriev I.V."/>
        </authorList>
    </citation>
    <scope>NUCLEOTIDE SEQUENCE</scope>
    <source>
        <strain evidence="2">IPT5</strain>
    </source>
</reference>
<evidence type="ECO:0008006" key="4">
    <source>
        <dbReference type="Google" id="ProtNLM"/>
    </source>
</evidence>
<organism evidence="2 3">
    <name type="scientific">Plenodomus tracheiphilus IPT5</name>
    <dbReference type="NCBI Taxonomy" id="1408161"/>
    <lineage>
        <taxon>Eukaryota</taxon>
        <taxon>Fungi</taxon>
        <taxon>Dikarya</taxon>
        <taxon>Ascomycota</taxon>
        <taxon>Pezizomycotina</taxon>
        <taxon>Dothideomycetes</taxon>
        <taxon>Pleosporomycetidae</taxon>
        <taxon>Pleosporales</taxon>
        <taxon>Pleosporineae</taxon>
        <taxon>Leptosphaeriaceae</taxon>
        <taxon>Plenodomus</taxon>
    </lineage>
</organism>
<proteinExistence type="predicted"/>
<dbReference type="AlphaFoldDB" id="A0A6A7BDA4"/>
<accession>A0A6A7BDA4</accession>
<dbReference type="EMBL" id="MU006295">
    <property type="protein sequence ID" value="KAF2853491.1"/>
    <property type="molecule type" value="Genomic_DNA"/>
</dbReference>
<evidence type="ECO:0000256" key="1">
    <source>
        <dbReference type="SAM" id="SignalP"/>
    </source>
</evidence>
<evidence type="ECO:0000313" key="3">
    <source>
        <dbReference type="Proteomes" id="UP000799423"/>
    </source>
</evidence>
<feature type="chain" id="PRO_5025332393" description="Ubiquitin 3 binding protein But2 C-terminal domain-containing protein" evidence="1">
    <location>
        <begin position="17"/>
        <end position="203"/>
    </location>
</feature>
<gene>
    <name evidence="2" type="ORF">T440DRAFT_547675</name>
</gene>
<dbReference type="Proteomes" id="UP000799423">
    <property type="component" value="Unassembled WGS sequence"/>
</dbReference>
<keyword evidence="1" id="KW-0732">Signal</keyword>
<name>A0A6A7BDA4_9PLEO</name>
<protein>
    <recommendedName>
        <fullName evidence="4">Ubiquitin 3 binding protein But2 C-terminal domain-containing protein</fullName>
    </recommendedName>
</protein>